<keyword evidence="2" id="KW-0949">S-adenosyl-L-methionine</keyword>
<dbReference type="InterPro" id="IPR051654">
    <property type="entry name" value="Meroterpenoid_MTases"/>
</dbReference>
<dbReference type="PANTHER" id="PTHR35897">
    <property type="entry name" value="METHYLTRANSFERASE AUSD"/>
    <property type="match status" value="1"/>
</dbReference>
<evidence type="ECO:0008006" key="5">
    <source>
        <dbReference type="Google" id="ProtNLM"/>
    </source>
</evidence>
<keyword evidence="4" id="KW-1185">Reference proteome</keyword>
<dbReference type="PANTHER" id="PTHR35897:SF1">
    <property type="entry name" value="METHYLTRANSFERASE AUSD"/>
    <property type="match status" value="1"/>
</dbReference>
<name>A0A4S4MSK2_9APHY</name>
<sequence length="341" mass="38590">MANITSKPVPAFGANDALKLDEEKLKEWRLNMPLEEKWYTLADDELEFYRKETGIQDAEKIKAHILQVQADAYKVYPYPCIRRFSFTTLKISRYPAYQDLLKLGRERSGALFLDIGCCCRSNYTVPDVKRKINTVIFTLVGNDVRKAVADGFPVDQALASDLRPAFWDLGHTLFKSTPESFPVPFLAGDVFDSNFLSVVPPFTTKPTAPAPSLKDITSLTPLNGHLSAIHASAFFHLFDEAGQTIVAKAFAGLLSPEPGSIIFGSHRGELQKGYRTKAHKDDRERFGHSPETWQEMWHKDVFGEGKVKTWAILKETERKDMEEHFGPGVKFYLLVWSVTRL</sequence>
<dbReference type="AlphaFoldDB" id="A0A4S4MSK2"/>
<proteinExistence type="predicted"/>
<accession>A0A4S4MSK2</accession>
<dbReference type="OrthoDB" id="2094832at2759"/>
<dbReference type="GO" id="GO:0016740">
    <property type="term" value="F:transferase activity"/>
    <property type="evidence" value="ECO:0007669"/>
    <property type="project" value="UniProtKB-KW"/>
</dbReference>
<organism evidence="3 4">
    <name type="scientific">Antrodiella citrinella</name>
    <dbReference type="NCBI Taxonomy" id="2447956"/>
    <lineage>
        <taxon>Eukaryota</taxon>
        <taxon>Fungi</taxon>
        <taxon>Dikarya</taxon>
        <taxon>Basidiomycota</taxon>
        <taxon>Agaricomycotina</taxon>
        <taxon>Agaricomycetes</taxon>
        <taxon>Polyporales</taxon>
        <taxon>Steccherinaceae</taxon>
        <taxon>Antrodiella</taxon>
    </lineage>
</organism>
<gene>
    <name evidence="3" type="ORF">EUX98_g5754</name>
</gene>
<protein>
    <recommendedName>
        <fullName evidence="5">Methyltransferase type 11 domain-containing protein</fullName>
    </recommendedName>
</protein>
<dbReference type="EMBL" id="SGPM01000179">
    <property type="protein sequence ID" value="THH28427.1"/>
    <property type="molecule type" value="Genomic_DNA"/>
</dbReference>
<comment type="caution">
    <text evidence="3">The sequence shown here is derived from an EMBL/GenBank/DDBJ whole genome shotgun (WGS) entry which is preliminary data.</text>
</comment>
<reference evidence="3 4" key="1">
    <citation type="submission" date="2019-02" db="EMBL/GenBank/DDBJ databases">
        <title>Genome sequencing of the rare red list fungi Antrodiella citrinella (Flaviporus citrinellus).</title>
        <authorList>
            <person name="Buettner E."/>
            <person name="Kellner H."/>
        </authorList>
    </citation>
    <scope>NUCLEOTIDE SEQUENCE [LARGE SCALE GENOMIC DNA]</scope>
    <source>
        <strain evidence="3 4">DSM 108506</strain>
    </source>
</reference>
<evidence type="ECO:0000256" key="2">
    <source>
        <dbReference type="ARBA" id="ARBA00022691"/>
    </source>
</evidence>
<evidence type="ECO:0000313" key="3">
    <source>
        <dbReference type="EMBL" id="THH28427.1"/>
    </source>
</evidence>
<evidence type="ECO:0000256" key="1">
    <source>
        <dbReference type="ARBA" id="ARBA00022679"/>
    </source>
</evidence>
<evidence type="ECO:0000313" key="4">
    <source>
        <dbReference type="Proteomes" id="UP000308730"/>
    </source>
</evidence>
<dbReference type="Proteomes" id="UP000308730">
    <property type="component" value="Unassembled WGS sequence"/>
</dbReference>
<keyword evidence="1" id="KW-0808">Transferase</keyword>